<organism evidence="2 3">
    <name type="scientific">Salinivirga cyanobacteriivorans</name>
    <dbReference type="NCBI Taxonomy" id="1307839"/>
    <lineage>
        <taxon>Bacteria</taxon>
        <taxon>Pseudomonadati</taxon>
        <taxon>Bacteroidota</taxon>
        <taxon>Bacteroidia</taxon>
        <taxon>Bacteroidales</taxon>
        <taxon>Salinivirgaceae</taxon>
        <taxon>Salinivirga</taxon>
    </lineage>
</organism>
<reference evidence="2 3" key="1">
    <citation type="submission" date="2015-11" db="EMBL/GenBank/DDBJ databases">
        <title>Description and complete genome sequence of a novel strain predominating in hypersaline microbial mats and representing a new family of the Bacteriodetes phylum.</title>
        <authorList>
            <person name="Spring S."/>
            <person name="Bunk B."/>
            <person name="Sproer C."/>
            <person name="Klenk H.-P."/>
        </authorList>
    </citation>
    <scope>NUCLEOTIDE SEQUENCE [LARGE SCALE GENOMIC DNA]</scope>
    <source>
        <strain evidence="2 3">L21-Spi-D4</strain>
    </source>
</reference>
<evidence type="ECO:0000256" key="1">
    <source>
        <dbReference type="SAM" id="Phobius"/>
    </source>
</evidence>
<dbReference type="AlphaFoldDB" id="A0A0S2HZQ0"/>
<keyword evidence="1" id="KW-0472">Membrane</keyword>
<gene>
    <name evidence="2" type="ORF">L21SP5_01885</name>
</gene>
<keyword evidence="1" id="KW-1133">Transmembrane helix</keyword>
<dbReference type="Proteomes" id="UP000064893">
    <property type="component" value="Chromosome"/>
</dbReference>
<keyword evidence="3" id="KW-1185">Reference proteome</keyword>
<proteinExistence type="predicted"/>
<dbReference type="KEGG" id="blq:L21SP5_01885"/>
<feature type="transmembrane region" description="Helical" evidence="1">
    <location>
        <begin position="12"/>
        <end position="33"/>
    </location>
</feature>
<evidence type="ECO:0000313" key="2">
    <source>
        <dbReference type="EMBL" id="ALO15524.1"/>
    </source>
</evidence>
<dbReference type="EMBL" id="CP013118">
    <property type="protein sequence ID" value="ALO15524.1"/>
    <property type="molecule type" value="Genomic_DNA"/>
</dbReference>
<keyword evidence="1" id="KW-0812">Transmembrane</keyword>
<protein>
    <submittedName>
        <fullName evidence="2">Uncharacterized protein</fullName>
    </submittedName>
</protein>
<accession>A0A0S2HZQ0</accession>
<evidence type="ECO:0000313" key="3">
    <source>
        <dbReference type="Proteomes" id="UP000064893"/>
    </source>
</evidence>
<sequence>MKKINQKLYIYFCENLYILNLQFTLVFALNSILTHNTAW</sequence>
<name>A0A0S2HZQ0_9BACT</name>